<dbReference type="CTD" id="8238074"/>
<reference evidence="2" key="3">
    <citation type="submission" date="2021-02" db="UniProtKB">
        <authorList>
            <consortium name="EnsemblMetazoa"/>
        </authorList>
    </citation>
    <scope>IDENTIFICATION</scope>
    <source>
        <strain evidence="2">USDA</strain>
    </source>
</reference>
<dbReference type="RefSeq" id="XP_002423955.1">
    <property type="nucleotide sequence ID" value="XM_002423910.1"/>
</dbReference>
<dbReference type="EnsemblMetazoa" id="PHUM098440-RA">
    <property type="protein sequence ID" value="PHUM098440-PA"/>
    <property type="gene ID" value="PHUM098440"/>
</dbReference>
<reference evidence="1" key="1">
    <citation type="submission" date="2007-04" db="EMBL/GenBank/DDBJ databases">
        <title>Annotation of Pediculus humanus corporis strain USDA.</title>
        <authorList>
            <person name="Kirkness E."/>
            <person name="Hannick L."/>
            <person name="Hass B."/>
            <person name="Bruggner R."/>
            <person name="Lawson D."/>
            <person name="Bidwell S."/>
            <person name="Joardar V."/>
            <person name="Caler E."/>
            <person name="Walenz B."/>
            <person name="Inman J."/>
            <person name="Schobel S."/>
            <person name="Galinsky K."/>
            <person name="Amedeo P."/>
            <person name="Strausberg R."/>
        </authorList>
    </citation>
    <scope>NUCLEOTIDE SEQUENCE</scope>
    <source>
        <strain evidence="1">USDA</strain>
    </source>
</reference>
<dbReference type="Proteomes" id="UP000009046">
    <property type="component" value="Unassembled WGS sequence"/>
</dbReference>
<gene>
    <name evidence="2" type="primary">8238074</name>
    <name evidence="1" type="ORF">Phum_PHUM098440</name>
</gene>
<evidence type="ECO:0000313" key="1">
    <source>
        <dbReference type="EMBL" id="EEB11217.1"/>
    </source>
</evidence>
<protein>
    <submittedName>
        <fullName evidence="1 2">28S ribosomal protein, putative</fullName>
    </submittedName>
</protein>
<dbReference type="InParanoid" id="E0VCW1"/>
<proteinExistence type="predicted"/>
<dbReference type="OrthoDB" id="5825849at2759"/>
<name>E0VCW1_PEDHC</name>
<dbReference type="KEGG" id="phu:Phum_PHUM098440"/>
<dbReference type="EMBL" id="AAZO01001178">
    <property type="status" value="NOT_ANNOTATED_CDS"/>
    <property type="molecule type" value="Genomic_DNA"/>
</dbReference>
<dbReference type="VEuPathDB" id="VectorBase:PHUM098440"/>
<dbReference type="AlphaFoldDB" id="E0VCW1"/>
<accession>E0VCW1</accession>
<dbReference type="HOGENOM" id="CLU_2280731_0_0_1"/>
<evidence type="ECO:0000313" key="3">
    <source>
        <dbReference type="Proteomes" id="UP000009046"/>
    </source>
</evidence>
<sequence>MKCPRFGYPSGRSPQNPLKVPIVEKKFNDVKLKYRLNEKNTSSSSGICLSEMTLLLGCFKANEIKNFQHCFDVTKGLLKSNDEGKKKRISYSDINKLFKRFS</sequence>
<keyword evidence="1" id="KW-0689">Ribosomal protein</keyword>
<organism>
    <name type="scientific">Pediculus humanus subsp. corporis</name>
    <name type="common">Body louse</name>
    <dbReference type="NCBI Taxonomy" id="121224"/>
    <lineage>
        <taxon>Eukaryota</taxon>
        <taxon>Metazoa</taxon>
        <taxon>Ecdysozoa</taxon>
        <taxon>Arthropoda</taxon>
        <taxon>Hexapoda</taxon>
        <taxon>Insecta</taxon>
        <taxon>Pterygota</taxon>
        <taxon>Neoptera</taxon>
        <taxon>Paraneoptera</taxon>
        <taxon>Psocodea</taxon>
        <taxon>Troctomorpha</taxon>
        <taxon>Phthiraptera</taxon>
        <taxon>Anoplura</taxon>
        <taxon>Pediculidae</taxon>
        <taxon>Pediculus</taxon>
    </lineage>
</organism>
<reference evidence="1" key="2">
    <citation type="submission" date="2007-04" db="EMBL/GenBank/DDBJ databases">
        <title>The genome of the human body louse.</title>
        <authorList>
            <consortium name="The Human Body Louse Genome Consortium"/>
            <person name="Kirkness E."/>
            <person name="Walenz B."/>
            <person name="Hass B."/>
            <person name="Bruggner R."/>
            <person name="Strausberg R."/>
        </authorList>
    </citation>
    <scope>NUCLEOTIDE SEQUENCE</scope>
    <source>
        <strain evidence="1">USDA</strain>
    </source>
</reference>
<keyword evidence="3" id="KW-1185">Reference proteome</keyword>
<evidence type="ECO:0000313" key="2">
    <source>
        <dbReference type="EnsemblMetazoa" id="PHUM098440-PA"/>
    </source>
</evidence>
<keyword evidence="1" id="KW-0687">Ribonucleoprotein</keyword>
<dbReference type="EMBL" id="DS235065">
    <property type="protein sequence ID" value="EEB11217.1"/>
    <property type="molecule type" value="Genomic_DNA"/>
</dbReference>
<dbReference type="GeneID" id="8238074"/>
<dbReference type="GO" id="GO:0005840">
    <property type="term" value="C:ribosome"/>
    <property type="evidence" value="ECO:0007669"/>
    <property type="project" value="UniProtKB-KW"/>
</dbReference>